<dbReference type="InterPro" id="IPR006439">
    <property type="entry name" value="HAD-SF_hydro_IA"/>
</dbReference>
<protein>
    <recommendedName>
        <fullName evidence="3">HAD family hydrolase</fullName>
    </recommendedName>
</protein>
<dbReference type="GO" id="GO:0008962">
    <property type="term" value="F:phosphatidylglycerophosphatase activity"/>
    <property type="evidence" value="ECO:0007669"/>
    <property type="project" value="InterPro"/>
</dbReference>
<dbReference type="PANTHER" id="PTHR19288:SF25">
    <property type="entry name" value="PHOSPHATIDYLGLYCEROPHOSPHATASE GEP4, MITOCHONDRIAL"/>
    <property type="match status" value="1"/>
</dbReference>
<sequence>MERFMPNHIVSSFFEIDPAFFKQRGFKGLIADLDNTLVPAETGLATPELAKWLNGLKDEGLRVMIVSNNHRRRVAKVADALDIPYISRARKPARRAFRQALEHLQLKPAETVMLGDQLLTDVFGGNRLGLYTILVRPISPVEKWGTRVNRLAEGWILQQLKRRGRFPKLNG</sequence>
<dbReference type="Pfam" id="PF00702">
    <property type="entry name" value="Hydrolase"/>
    <property type="match status" value="1"/>
</dbReference>
<accession>A0A1Y3PSP1</accession>
<evidence type="ECO:0008006" key="3">
    <source>
        <dbReference type="Google" id="ProtNLM"/>
    </source>
</evidence>
<dbReference type="CDD" id="cd16416">
    <property type="entry name" value="HAD_BsYqeG-like"/>
    <property type="match status" value="1"/>
</dbReference>
<dbReference type="NCBIfam" id="TIGR01662">
    <property type="entry name" value="HAD-SF-IIIA"/>
    <property type="match status" value="1"/>
</dbReference>
<dbReference type="EMBL" id="LZRT01000065">
    <property type="protein sequence ID" value="OUM88178.1"/>
    <property type="molecule type" value="Genomic_DNA"/>
</dbReference>
<gene>
    <name evidence="1" type="ORF">BAA01_08660</name>
</gene>
<reference evidence="2" key="1">
    <citation type="submission" date="2016-06" db="EMBL/GenBank/DDBJ databases">
        <authorList>
            <person name="Nascimento L."/>
            <person name="Pereira R.V."/>
            <person name="Martins L.F."/>
            <person name="Quaggio R.B."/>
            <person name="Silva A.M."/>
            <person name="Setubal J.C."/>
        </authorList>
    </citation>
    <scope>NUCLEOTIDE SEQUENCE [LARGE SCALE GENOMIC DNA]</scope>
</reference>
<comment type="caution">
    <text evidence="1">The sequence shown here is derived from an EMBL/GenBank/DDBJ whole genome shotgun (WGS) entry which is preliminary data.</text>
</comment>
<dbReference type="NCBIfam" id="TIGR01549">
    <property type="entry name" value="HAD-SF-IA-v1"/>
    <property type="match status" value="1"/>
</dbReference>
<dbReference type="NCBIfam" id="TIGR01668">
    <property type="entry name" value="YqeG_hyp_ppase"/>
    <property type="match status" value="1"/>
</dbReference>
<dbReference type="Gene3D" id="3.40.50.1000">
    <property type="entry name" value="HAD superfamily/HAD-like"/>
    <property type="match status" value="1"/>
</dbReference>
<dbReference type="GO" id="GO:0005737">
    <property type="term" value="C:cytoplasm"/>
    <property type="evidence" value="ECO:0007669"/>
    <property type="project" value="TreeGrafter"/>
</dbReference>
<dbReference type="InterPro" id="IPR010021">
    <property type="entry name" value="PGPP1/Gep4"/>
</dbReference>
<dbReference type="SUPFAM" id="SSF56784">
    <property type="entry name" value="HAD-like"/>
    <property type="match status" value="1"/>
</dbReference>
<dbReference type="InterPro" id="IPR006549">
    <property type="entry name" value="HAD-SF_hydro_IIIA"/>
</dbReference>
<dbReference type="PANTHER" id="PTHR19288">
    <property type="entry name" value="4-NITROPHENYLPHOSPHATASE-RELATED"/>
    <property type="match status" value="1"/>
</dbReference>
<organism evidence="1 2">
    <name type="scientific">Bacillus thermozeamaize</name>
    <dbReference type="NCBI Taxonomy" id="230954"/>
    <lineage>
        <taxon>Bacteria</taxon>
        <taxon>Bacillati</taxon>
        <taxon>Bacillota</taxon>
        <taxon>Bacilli</taxon>
        <taxon>Bacillales</taxon>
        <taxon>Bacillaceae</taxon>
        <taxon>Bacillus</taxon>
    </lineage>
</organism>
<dbReference type="AlphaFoldDB" id="A0A1Y3PSP1"/>
<dbReference type="InterPro" id="IPR023214">
    <property type="entry name" value="HAD_sf"/>
</dbReference>
<evidence type="ECO:0000313" key="1">
    <source>
        <dbReference type="EMBL" id="OUM88178.1"/>
    </source>
</evidence>
<evidence type="ECO:0000313" key="2">
    <source>
        <dbReference type="Proteomes" id="UP000196475"/>
    </source>
</evidence>
<dbReference type="InterPro" id="IPR036412">
    <property type="entry name" value="HAD-like_sf"/>
</dbReference>
<name>A0A1Y3PSP1_9BACI</name>
<proteinExistence type="predicted"/>
<dbReference type="Proteomes" id="UP000196475">
    <property type="component" value="Unassembled WGS sequence"/>
</dbReference>